<dbReference type="AlphaFoldDB" id="A0A7Z9C8K4"/>
<evidence type="ECO:0000313" key="2">
    <source>
        <dbReference type="Proteomes" id="UP000269974"/>
    </source>
</evidence>
<accession>A0A7Z9C8K4</accession>
<dbReference type="Proteomes" id="UP000269974">
    <property type="component" value="Unassembled WGS sequence"/>
</dbReference>
<gene>
    <name evidence="1" type="ORF">NCTC10327_00002</name>
</gene>
<sequence>MILDPSSSTNVVTELVVWSYPEYETHVFTPTKGTMTAKALTEGWGDYVLDVAVPRESGGKDWLPTGPESLLATGNTATVRQTISQAGKLIVFESPHYRLDSWEEDGPEIRLSGHGFLSCLRDHVLAKPVQVARSSTCLMALRVTLELDNLAVQAPDGVGNDPVPDGWVIGQKRDQAVADLCSAGRMVIREKLGGIVALPAPTIKTSPDVVLRDGTGGTVVSAPSGFERAKRPNHVVVSGSSDGVEFAAEAYETDGPFKPARYGWVSVEVSGDAVSSEAQALLVARAELRRRGAYSELVRVQCVTDWRISLDQTVAIHVDGRTRVGIVTGVEMPIDGLGLMSVEVACG</sequence>
<comment type="caution">
    <text evidence="1">The sequence shown here is derived from an EMBL/GenBank/DDBJ whole genome shotgun (WGS) entry which is preliminary data.</text>
</comment>
<dbReference type="RefSeq" id="WP_185933492.1">
    <property type="nucleotide sequence ID" value="NZ_UYIO01000001.1"/>
</dbReference>
<protein>
    <submittedName>
        <fullName evidence="1">Uncharacterized protein</fullName>
    </submittedName>
</protein>
<reference evidence="1 2" key="1">
    <citation type="submission" date="2018-11" db="EMBL/GenBank/DDBJ databases">
        <authorList>
            <consortium name="Pathogen Informatics"/>
        </authorList>
    </citation>
    <scope>NUCLEOTIDE SEQUENCE [LARGE SCALE GENOMIC DNA]</scope>
    <source>
        <strain evidence="1 2">NCTC10327</strain>
    </source>
</reference>
<dbReference type="EMBL" id="UYIO01000001">
    <property type="protein sequence ID" value="VDG75274.1"/>
    <property type="molecule type" value="Genomic_DNA"/>
</dbReference>
<evidence type="ECO:0000313" key="1">
    <source>
        <dbReference type="EMBL" id="VDG75274.1"/>
    </source>
</evidence>
<organism evidence="1 2">
    <name type="scientific">Actinobaculum suis</name>
    <dbReference type="NCBI Taxonomy" id="1657"/>
    <lineage>
        <taxon>Bacteria</taxon>
        <taxon>Bacillati</taxon>
        <taxon>Actinomycetota</taxon>
        <taxon>Actinomycetes</taxon>
        <taxon>Actinomycetales</taxon>
        <taxon>Actinomycetaceae</taxon>
        <taxon>Actinobaculum</taxon>
    </lineage>
</organism>
<proteinExistence type="predicted"/>
<name>A0A7Z9C8K4_9ACTO</name>